<keyword evidence="1" id="KW-0245">EGF-like domain</keyword>
<accession>A0A1Y3BIS6</accession>
<evidence type="ECO:0000313" key="5">
    <source>
        <dbReference type="Proteomes" id="UP000194236"/>
    </source>
</evidence>
<dbReference type="InterPro" id="IPR000742">
    <property type="entry name" value="EGF"/>
</dbReference>
<evidence type="ECO:0000259" key="3">
    <source>
        <dbReference type="PROSITE" id="PS50026"/>
    </source>
</evidence>
<protein>
    <recommendedName>
        <fullName evidence="3">EGF-like domain-containing protein</fullName>
    </recommendedName>
</protein>
<dbReference type="EMBL" id="MUJZ01021279">
    <property type="protein sequence ID" value="OTF79808.1"/>
    <property type="molecule type" value="Genomic_DNA"/>
</dbReference>
<keyword evidence="2" id="KW-1133">Transmembrane helix</keyword>
<dbReference type="SUPFAM" id="SSF57196">
    <property type="entry name" value="EGF/Laminin"/>
    <property type="match status" value="1"/>
</dbReference>
<keyword evidence="5" id="KW-1185">Reference proteome</keyword>
<organism evidence="4 5">
    <name type="scientific">Euroglyphus maynei</name>
    <name type="common">Mayne's house dust mite</name>
    <dbReference type="NCBI Taxonomy" id="6958"/>
    <lineage>
        <taxon>Eukaryota</taxon>
        <taxon>Metazoa</taxon>
        <taxon>Ecdysozoa</taxon>
        <taxon>Arthropoda</taxon>
        <taxon>Chelicerata</taxon>
        <taxon>Arachnida</taxon>
        <taxon>Acari</taxon>
        <taxon>Acariformes</taxon>
        <taxon>Sarcoptiformes</taxon>
        <taxon>Astigmata</taxon>
        <taxon>Psoroptidia</taxon>
        <taxon>Analgoidea</taxon>
        <taxon>Pyroglyphidae</taxon>
        <taxon>Pyroglyphinae</taxon>
        <taxon>Euroglyphus</taxon>
    </lineage>
</organism>
<keyword evidence="2" id="KW-0812">Transmembrane</keyword>
<keyword evidence="2" id="KW-0472">Membrane</keyword>
<gene>
    <name evidence="4" type="ORF">BLA29_008891</name>
</gene>
<dbReference type="Gene3D" id="2.10.25.10">
    <property type="entry name" value="Laminin"/>
    <property type="match status" value="1"/>
</dbReference>
<evidence type="ECO:0000256" key="1">
    <source>
        <dbReference type="PROSITE-ProRule" id="PRU00076"/>
    </source>
</evidence>
<dbReference type="AlphaFoldDB" id="A0A1Y3BIS6"/>
<sequence length="170" mass="19021">MSDCLDGHESNGYFSCECNKDYFVVEKSYQLKTNDPSIINKNEHCLGRQLCGNCTDDNQQCFEMDPVRSKDDKSKWRKERLCGCQPGYRRDSEQEPCVNVCQPDTCASGGDCLPVGNDGYKCQCDSEHYGERCENEFASNVGWIVAIVILSLVTVGAIAGLAYVLLFKNK</sequence>
<dbReference type="PROSITE" id="PS50026">
    <property type="entry name" value="EGF_3"/>
    <property type="match status" value="1"/>
</dbReference>
<dbReference type="Proteomes" id="UP000194236">
    <property type="component" value="Unassembled WGS sequence"/>
</dbReference>
<keyword evidence="1" id="KW-1015">Disulfide bond</keyword>
<comment type="caution">
    <text evidence="1">Lacks conserved residue(s) required for the propagation of feature annotation.</text>
</comment>
<dbReference type="OrthoDB" id="6432513at2759"/>
<dbReference type="PROSITE" id="PS00022">
    <property type="entry name" value="EGF_1"/>
    <property type="match status" value="1"/>
</dbReference>
<feature type="disulfide bond" evidence="1">
    <location>
        <begin position="124"/>
        <end position="133"/>
    </location>
</feature>
<evidence type="ECO:0000313" key="4">
    <source>
        <dbReference type="EMBL" id="OTF79808.1"/>
    </source>
</evidence>
<feature type="transmembrane region" description="Helical" evidence="2">
    <location>
        <begin position="141"/>
        <end position="166"/>
    </location>
</feature>
<reference evidence="4 5" key="1">
    <citation type="submission" date="2017-03" db="EMBL/GenBank/DDBJ databases">
        <title>Genome Survey of Euroglyphus maynei.</title>
        <authorList>
            <person name="Arlian L.G."/>
            <person name="Morgan M.S."/>
            <person name="Rider S.D."/>
        </authorList>
    </citation>
    <scope>NUCLEOTIDE SEQUENCE [LARGE SCALE GENOMIC DNA]</scope>
    <source>
        <strain evidence="4">Arlian Lab</strain>
        <tissue evidence="4">Whole body</tissue>
    </source>
</reference>
<comment type="caution">
    <text evidence="4">The sequence shown here is derived from an EMBL/GenBank/DDBJ whole genome shotgun (WGS) entry which is preliminary data.</text>
</comment>
<feature type="domain" description="EGF-like" evidence="3">
    <location>
        <begin position="98"/>
        <end position="134"/>
    </location>
</feature>
<name>A0A1Y3BIS6_EURMA</name>
<dbReference type="SMART" id="SM00181">
    <property type="entry name" value="EGF"/>
    <property type="match status" value="2"/>
</dbReference>
<evidence type="ECO:0000256" key="2">
    <source>
        <dbReference type="SAM" id="Phobius"/>
    </source>
</evidence>
<proteinExistence type="predicted"/>